<dbReference type="RefSeq" id="WP_101882252.1">
    <property type="nucleotide sequence ID" value="NZ_NIHW01000011.1"/>
</dbReference>
<feature type="binding site" evidence="4">
    <location>
        <position position="315"/>
    </location>
    <ligand>
        <name>S-adenosyl-L-methionine</name>
        <dbReference type="ChEBI" id="CHEBI:59789"/>
    </ligand>
</feature>
<dbReference type="SUPFAM" id="SSF53335">
    <property type="entry name" value="S-adenosyl-L-methionine-dependent methyltransferases"/>
    <property type="match status" value="1"/>
</dbReference>
<keyword evidence="2 4" id="KW-0808">Transferase</keyword>
<dbReference type="PROSITE" id="PS50926">
    <property type="entry name" value="TRAM"/>
    <property type="match status" value="1"/>
</dbReference>
<dbReference type="SUPFAM" id="SSF50249">
    <property type="entry name" value="Nucleic acid-binding proteins"/>
    <property type="match status" value="1"/>
</dbReference>
<feature type="active site" evidence="5">
    <location>
        <position position="419"/>
    </location>
</feature>
<dbReference type="CDD" id="cd02440">
    <property type="entry name" value="AdoMet_MTases"/>
    <property type="match status" value="1"/>
</dbReference>
<dbReference type="PROSITE" id="PS01230">
    <property type="entry name" value="TRMA_1"/>
    <property type="match status" value="1"/>
</dbReference>
<organism evidence="7 8">
    <name type="scientific">Mediterraneibacter gnavus</name>
    <name type="common">Ruminococcus gnavus</name>
    <dbReference type="NCBI Taxonomy" id="33038"/>
    <lineage>
        <taxon>Bacteria</taxon>
        <taxon>Bacillati</taxon>
        <taxon>Bacillota</taxon>
        <taxon>Clostridia</taxon>
        <taxon>Lachnospirales</taxon>
        <taxon>Lachnospiraceae</taxon>
        <taxon>Mediterraneibacter</taxon>
    </lineage>
</organism>
<dbReference type="EMBL" id="NIHW01000011">
    <property type="protein sequence ID" value="PLT87719.1"/>
    <property type="molecule type" value="Genomic_DNA"/>
</dbReference>
<dbReference type="Pfam" id="PF01938">
    <property type="entry name" value="TRAM"/>
    <property type="match status" value="1"/>
</dbReference>
<sequence>MQKNDVVKVTIEDIGVNGEGIGKIDGYTLFIKDAVIGDVVEAKIMKAKKNYGYARMIQIIEPSKDRVEPKCKFARQCGGCQIQQISYEKQLEFKNRKVLGNLERIGGFSPELLEKIADPIVGMEIPFHYRNKAQFPFGKDKNGVTVTGFYAGRTHDIIANTDCALGVEQNQEILETILSFMEQYQMEPYDEKTGKGLLRHVLIRYGFTTKEIMVCLVINAKKIPHCERLVELLQKIEGMTSITISVNQKNTNVIMGDSYEVLWGQAFITDYIGEIKYQISPLSFFQVNPVQTEKLYGLALEYADLKGDETVWDLYCGIGTISLFLAQKAKQVYGVEIIPQAIEDARKNAQINGIENAKFYVGKAEEVLPGYYADYAKAHPGEQAHADVIVVDPPRKGCEESLLETMVQMQPERIVYVSCDSATLARDLKYLCGNGYELVKVRAVDQFSQTVHVETVVLLSHKKPDGHINVKVEFGEGEGKVPLDNIAKRAEEYKPKERVTYKMIKEYIEAKYGFKVHTAYIAEVKRDLGLPMYDAPNAVEELKQPRKHPTAEKVEAIKDALKHFEVI</sequence>
<dbReference type="AlphaFoldDB" id="A0A2N5Q101"/>
<evidence type="ECO:0000256" key="1">
    <source>
        <dbReference type="ARBA" id="ARBA00022603"/>
    </source>
</evidence>
<feature type="domain" description="TRAM" evidence="6">
    <location>
        <begin position="1"/>
        <end position="58"/>
    </location>
</feature>
<keyword evidence="1 4" id="KW-0489">Methyltransferase</keyword>
<dbReference type="PANTHER" id="PTHR11061">
    <property type="entry name" value="RNA M5U METHYLTRANSFERASE"/>
    <property type="match status" value="1"/>
</dbReference>
<evidence type="ECO:0000313" key="8">
    <source>
        <dbReference type="Proteomes" id="UP000234840"/>
    </source>
</evidence>
<evidence type="ECO:0000256" key="3">
    <source>
        <dbReference type="ARBA" id="ARBA00022691"/>
    </source>
</evidence>
<dbReference type="Pfam" id="PF05958">
    <property type="entry name" value="tRNA_U5-meth_tr"/>
    <property type="match status" value="1"/>
</dbReference>
<proteinExistence type="inferred from homology"/>
<dbReference type="InterPro" id="IPR030390">
    <property type="entry name" value="MeTrfase_TrmA_AS"/>
</dbReference>
<keyword evidence="3 4" id="KW-0949">S-adenosyl-L-methionine</keyword>
<dbReference type="InterPro" id="IPR002792">
    <property type="entry name" value="TRAM_dom"/>
</dbReference>
<dbReference type="Gene3D" id="2.40.50.140">
    <property type="entry name" value="Nucleic acid-binding proteins"/>
    <property type="match status" value="1"/>
</dbReference>
<dbReference type="GO" id="GO:0070475">
    <property type="term" value="P:rRNA base methylation"/>
    <property type="evidence" value="ECO:0007669"/>
    <property type="project" value="TreeGrafter"/>
</dbReference>
<name>A0A2N5Q101_MEDGN</name>
<feature type="binding site" evidence="4">
    <location>
        <position position="392"/>
    </location>
    <ligand>
        <name>S-adenosyl-L-methionine</name>
        <dbReference type="ChEBI" id="CHEBI:59789"/>
    </ligand>
</feature>
<dbReference type="InterPro" id="IPR029063">
    <property type="entry name" value="SAM-dependent_MTases_sf"/>
</dbReference>
<dbReference type="PANTHER" id="PTHR11061:SF30">
    <property type="entry name" value="TRNA (URACIL(54)-C(5))-METHYLTRANSFERASE"/>
    <property type="match status" value="1"/>
</dbReference>
<dbReference type="Gene3D" id="3.40.50.150">
    <property type="entry name" value="Vaccinia Virus protein VP39"/>
    <property type="match status" value="1"/>
</dbReference>
<dbReference type="NCBIfam" id="TIGR00479">
    <property type="entry name" value="rumA"/>
    <property type="match status" value="1"/>
</dbReference>
<feature type="binding site" evidence="4">
    <location>
        <position position="286"/>
    </location>
    <ligand>
        <name>S-adenosyl-L-methionine</name>
        <dbReference type="ChEBI" id="CHEBI:59789"/>
    </ligand>
</feature>
<evidence type="ECO:0000313" key="7">
    <source>
        <dbReference type="EMBL" id="PLT87719.1"/>
    </source>
</evidence>
<protein>
    <submittedName>
        <fullName evidence="7">23S rRNA (Uracil(1939)-C(5))-methyltransferase RlmD</fullName>
    </submittedName>
</protein>
<evidence type="ECO:0000256" key="5">
    <source>
        <dbReference type="PROSITE-ProRule" id="PRU10015"/>
    </source>
</evidence>
<dbReference type="PROSITE" id="PS51687">
    <property type="entry name" value="SAM_MT_RNA_M5U"/>
    <property type="match status" value="1"/>
</dbReference>
<comment type="caution">
    <text evidence="7">The sequence shown here is derived from an EMBL/GenBank/DDBJ whole genome shotgun (WGS) entry which is preliminary data.</text>
</comment>
<comment type="similarity">
    <text evidence="4">Belongs to the class I-like SAM-binding methyltransferase superfamily. RNA M5U methyltransferase family.</text>
</comment>
<dbReference type="Gene3D" id="2.40.50.1070">
    <property type="match status" value="1"/>
</dbReference>
<dbReference type="FunFam" id="2.40.50.1070:FF:000003">
    <property type="entry name" value="23S rRNA (Uracil-5-)-methyltransferase RumA"/>
    <property type="match status" value="1"/>
</dbReference>
<evidence type="ECO:0000259" key="6">
    <source>
        <dbReference type="PROSITE" id="PS50926"/>
    </source>
</evidence>
<dbReference type="InterPro" id="IPR012340">
    <property type="entry name" value="NA-bd_OB-fold"/>
</dbReference>
<accession>A0A2N5Q101</accession>
<evidence type="ECO:0000256" key="4">
    <source>
        <dbReference type="PROSITE-ProRule" id="PRU01024"/>
    </source>
</evidence>
<reference evidence="7 8" key="1">
    <citation type="journal article" date="2017" name="Genome Med.">
        <title>A novel Ruminococcus gnavus clade enriched in inflammatory bowel disease patients.</title>
        <authorList>
            <person name="Hall A.B."/>
            <person name="Yassour M."/>
            <person name="Sauk J."/>
            <person name="Garner A."/>
            <person name="Jiang X."/>
            <person name="Arthur T."/>
            <person name="Lagoudas G.K."/>
            <person name="Vatanen T."/>
            <person name="Fornelos N."/>
            <person name="Wilson R."/>
            <person name="Bertha M."/>
            <person name="Cohen M."/>
            <person name="Garber J."/>
            <person name="Khalili H."/>
            <person name="Gevers D."/>
            <person name="Ananthakrishnan A.N."/>
            <person name="Kugathasan S."/>
            <person name="Lander E.S."/>
            <person name="Blainey P."/>
            <person name="Vlamakis H."/>
            <person name="Xavier R.J."/>
            <person name="Huttenhower C."/>
        </authorList>
    </citation>
    <scope>NUCLEOTIDE SEQUENCE [LARGE SCALE GENOMIC DNA]</scope>
    <source>
        <strain evidence="7 8">RJX1128</strain>
    </source>
</reference>
<dbReference type="FunFam" id="2.40.50.140:FF:000097">
    <property type="entry name" value="23S rRNA (uracil(1939)-C(5))-methyltransferase RlmD"/>
    <property type="match status" value="1"/>
</dbReference>
<feature type="active site" description="Nucleophile" evidence="4">
    <location>
        <position position="419"/>
    </location>
</feature>
<dbReference type="GO" id="GO:0070041">
    <property type="term" value="F:rRNA (uridine-C5-)-methyltransferase activity"/>
    <property type="evidence" value="ECO:0007669"/>
    <property type="project" value="TreeGrafter"/>
</dbReference>
<dbReference type="Proteomes" id="UP000234840">
    <property type="component" value="Unassembled WGS sequence"/>
</dbReference>
<gene>
    <name evidence="7" type="ORF">CDL20_05840</name>
</gene>
<evidence type="ECO:0000256" key="2">
    <source>
        <dbReference type="ARBA" id="ARBA00022679"/>
    </source>
</evidence>
<dbReference type="FunFam" id="3.40.50.150:FF:000009">
    <property type="entry name" value="23S rRNA (Uracil(1939)-C(5))-methyltransferase RlmD"/>
    <property type="match status" value="1"/>
</dbReference>
<feature type="binding site" evidence="4">
    <location>
        <position position="336"/>
    </location>
    <ligand>
        <name>S-adenosyl-L-methionine</name>
        <dbReference type="ChEBI" id="CHEBI:59789"/>
    </ligand>
</feature>
<dbReference type="InterPro" id="IPR010280">
    <property type="entry name" value="U5_MeTrfase_fam"/>
</dbReference>